<gene>
    <name evidence="3" type="primary">DNAJC12</name>
    <name evidence="3" type="ORF">GGI25_001662</name>
</gene>
<dbReference type="CDD" id="cd06257">
    <property type="entry name" value="DnaJ"/>
    <property type="match status" value="1"/>
</dbReference>
<dbReference type="AlphaFoldDB" id="A0A9W8G5R3"/>
<dbReference type="Pfam" id="PF00226">
    <property type="entry name" value="DnaJ"/>
    <property type="match status" value="1"/>
</dbReference>
<dbReference type="GO" id="GO:0005737">
    <property type="term" value="C:cytoplasm"/>
    <property type="evidence" value="ECO:0007669"/>
    <property type="project" value="TreeGrafter"/>
</dbReference>
<dbReference type="OrthoDB" id="5585739at2759"/>
<dbReference type="InterPro" id="IPR001623">
    <property type="entry name" value="DnaJ_domain"/>
</dbReference>
<dbReference type="SMART" id="SM00271">
    <property type="entry name" value="DnaJ"/>
    <property type="match status" value="1"/>
</dbReference>
<name>A0A9W8G5R3_9FUNG</name>
<dbReference type="PRINTS" id="PR00625">
    <property type="entry name" value="JDOMAIN"/>
</dbReference>
<reference evidence="3" key="1">
    <citation type="submission" date="2022-07" db="EMBL/GenBank/DDBJ databases">
        <title>Phylogenomic reconstructions and comparative analyses of Kickxellomycotina fungi.</title>
        <authorList>
            <person name="Reynolds N.K."/>
            <person name="Stajich J.E."/>
            <person name="Barry K."/>
            <person name="Grigoriev I.V."/>
            <person name="Crous P."/>
            <person name="Smith M.E."/>
        </authorList>
    </citation>
    <scope>NUCLEOTIDE SEQUENCE</scope>
    <source>
        <strain evidence="3">NRRL 3115</strain>
    </source>
</reference>
<evidence type="ECO:0000256" key="1">
    <source>
        <dbReference type="ARBA" id="ARBA00023186"/>
    </source>
</evidence>
<proteinExistence type="predicted"/>
<protein>
    <submittedName>
        <fullName evidence="3">DnaJ sub C member 12</fullName>
    </submittedName>
</protein>
<evidence type="ECO:0000313" key="3">
    <source>
        <dbReference type="EMBL" id="KAJ2679306.1"/>
    </source>
</evidence>
<accession>A0A9W8G5R3</accession>
<dbReference type="PANTHER" id="PTHR44500">
    <property type="entry name" value="DNAJ HOMOLOG SUBFAMILY C MEMBER 12"/>
    <property type="match status" value="1"/>
</dbReference>
<keyword evidence="1" id="KW-0143">Chaperone</keyword>
<dbReference type="PANTHER" id="PTHR44500:SF1">
    <property type="entry name" value="DNAJ HOMOLOG SUBFAMILY C MEMBER 12"/>
    <property type="match status" value="1"/>
</dbReference>
<dbReference type="SUPFAM" id="SSF46565">
    <property type="entry name" value="Chaperone J-domain"/>
    <property type="match status" value="1"/>
</dbReference>
<feature type="domain" description="J" evidence="2">
    <location>
        <begin position="16"/>
        <end position="82"/>
    </location>
</feature>
<evidence type="ECO:0000313" key="4">
    <source>
        <dbReference type="Proteomes" id="UP001151518"/>
    </source>
</evidence>
<dbReference type="PROSITE" id="PS50076">
    <property type="entry name" value="DNAJ_2"/>
    <property type="match status" value="1"/>
</dbReference>
<comment type="caution">
    <text evidence="3">The sequence shown here is derived from an EMBL/GenBank/DDBJ whole genome shotgun (WGS) entry which is preliminary data.</text>
</comment>
<organism evidence="3 4">
    <name type="scientific">Coemansia spiralis</name>
    <dbReference type="NCBI Taxonomy" id="417178"/>
    <lineage>
        <taxon>Eukaryota</taxon>
        <taxon>Fungi</taxon>
        <taxon>Fungi incertae sedis</taxon>
        <taxon>Zoopagomycota</taxon>
        <taxon>Kickxellomycotina</taxon>
        <taxon>Kickxellomycetes</taxon>
        <taxon>Kickxellales</taxon>
        <taxon>Kickxellaceae</taxon>
        <taxon>Coemansia</taxon>
    </lineage>
</organism>
<evidence type="ECO:0000259" key="2">
    <source>
        <dbReference type="PROSITE" id="PS50076"/>
    </source>
</evidence>
<dbReference type="Proteomes" id="UP001151518">
    <property type="component" value="Unassembled WGS sequence"/>
</dbReference>
<dbReference type="Gene3D" id="1.10.287.110">
    <property type="entry name" value="DnaJ domain"/>
    <property type="match status" value="1"/>
</dbReference>
<dbReference type="InterPro" id="IPR036869">
    <property type="entry name" value="J_dom_sf"/>
</dbReference>
<sequence>MDADHSHTPSSTSIADYYDVLGCSPHSDADQIHTEYRQRARLCHPDKTTNAKTTEEHNWTMVREAYEVLGNPQTKAQYDRWRAARLPMSFDQWLKTAQSQSMHWSFDYQRALAFKNDAPKQPAVSDKRRWWEPSAIGSDTQNAFIQTHGSSRDVYDLFRNYEI</sequence>
<dbReference type="InterPro" id="IPR029827">
    <property type="entry name" value="JDP1-like"/>
</dbReference>
<dbReference type="EMBL" id="JANBTW010000013">
    <property type="protein sequence ID" value="KAJ2679306.1"/>
    <property type="molecule type" value="Genomic_DNA"/>
</dbReference>